<evidence type="ECO:0000259" key="4">
    <source>
        <dbReference type="Pfam" id="PF22124"/>
    </source>
</evidence>
<evidence type="ECO:0000256" key="1">
    <source>
        <dbReference type="SAM" id="SignalP"/>
    </source>
</evidence>
<feature type="signal peptide" evidence="1">
    <location>
        <begin position="1"/>
        <end position="18"/>
    </location>
</feature>
<comment type="caution">
    <text evidence="5">The sequence shown here is derived from an EMBL/GenBank/DDBJ whole genome shotgun (WGS) entry which is preliminary data.</text>
</comment>
<reference evidence="5" key="2">
    <citation type="submission" date="2020-09" db="EMBL/GenBank/DDBJ databases">
        <authorList>
            <person name="Sun Q."/>
            <person name="Zhou Y."/>
        </authorList>
    </citation>
    <scope>NUCLEOTIDE SEQUENCE</scope>
    <source>
        <strain evidence="5">CGMCC 1.12997</strain>
    </source>
</reference>
<evidence type="ECO:0000313" key="6">
    <source>
        <dbReference type="Proteomes" id="UP000647241"/>
    </source>
</evidence>
<dbReference type="GO" id="GO:0005975">
    <property type="term" value="P:carbohydrate metabolic process"/>
    <property type="evidence" value="ECO:0007669"/>
    <property type="project" value="InterPro"/>
</dbReference>
<evidence type="ECO:0000259" key="2">
    <source>
        <dbReference type="Pfam" id="PF14498"/>
    </source>
</evidence>
<name>A0A917M2C3_9BACT</name>
<feature type="domain" description="Alpha fucosidase A-like C-terminal" evidence="3">
    <location>
        <begin position="755"/>
        <end position="848"/>
    </location>
</feature>
<feature type="chain" id="PRO_5037825596" evidence="1">
    <location>
        <begin position="19"/>
        <end position="851"/>
    </location>
</feature>
<dbReference type="GO" id="GO:0004560">
    <property type="term" value="F:alpha-L-fucosidase activity"/>
    <property type="evidence" value="ECO:0007669"/>
    <property type="project" value="InterPro"/>
</dbReference>
<feature type="domain" description="Glycosyl hydrolase family 95 N-terminal" evidence="2">
    <location>
        <begin position="44"/>
        <end position="294"/>
    </location>
</feature>
<dbReference type="InterPro" id="IPR054363">
    <property type="entry name" value="GH95_cat"/>
</dbReference>
<dbReference type="InterPro" id="IPR027414">
    <property type="entry name" value="GH95_N_dom"/>
</dbReference>
<keyword evidence="1" id="KW-0732">Signal</keyword>
<protein>
    <submittedName>
        <fullName evidence="5">Alpha/beta hydrolase</fullName>
    </submittedName>
</protein>
<dbReference type="PANTHER" id="PTHR31084:SF0">
    <property type="entry name" value="ALPHA-L-FUCOSIDASE 2"/>
    <property type="match status" value="1"/>
</dbReference>
<dbReference type="SUPFAM" id="SSF48208">
    <property type="entry name" value="Six-hairpin glycosidases"/>
    <property type="match status" value="1"/>
</dbReference>
<dbReference type="PIRSF" id="PIRSF007663">
    <property type="entry name" value="UCP007663"/>
    <property type="match status" value="1"/>
</dbReference>
<dbReference type="RefSeq" id="WP_188553429.1">
    <property type="nucleotide sequence ID" value="NZ_BMGT01000002.1"/>
</dbReference>
<keyword evidence="5" id="KW-0378">Hydrolase</keyword>
<keyword evidence="6" id="KW-1185">Reference proteome</keyword>
<dbReference type="EMBL" id="BMGT01000002">
    <property type="protein sequence ID" value="GGG72394.1"/>
    <property type="molecule type" value="Genomic_DNA"/>
</dbReference>
<evidence type="ECO:0000313" key="5">
    <source>
        <dbReference type="EMBL" id="GGG72394.1"/>
    </source>
</evidence>
<dbReference type="Proteomes" id="UP000647241">
    <property type="component" value="Unassembled WGS sequence"/>
</dbReference>
<proteinExistence type="predicted"/>
<gene>
    <name evidence="5" type="ORF">GCM10011585_13420</name>
</gene>
<accession>A0A917M2C3</accession>
<dbReference type="InterPro" id="IPR016518">
    <property type="entry name" value="Alpha-L-fucosidase"/>
</dbReference>
<dbReference type="Pfam" id="PF22124">
    <property type="entry name" value="Glyco_hydro_95_cat"/>
    <property type="match status" value="1"/>
</dbReference>
<dbReference type="AlphaFoldDB" id="A0A917M2C3"/>
<sequence>MLNRTTRRHFLISSAALAASLTQRSASGLTTERPPKDDETPYKLYFNQPAATWPDALPVGNGRLGAMVFGKPSLERIQLNEESIWDGEYRDRNNPKAGAAVPRIREMLFAGKTAEAEAFALSDMMSLPRRMPCYQTLGDLHLDFSPSGIAPDAKFEDYRLELNLDTAIVTTSFTCNDTRYTREVFSSAPDQAIVVRLTASKPGKLSFTARLDRPGPSPFEAKALSSNRLSLDGEALPVKDNPGLPVKEHQVGVKFHSELLALSTGGSITTKDATLTVANATSATLFIDCATSFRYSAGAQAMRSAVSRNLASASRRSYASLRSRHVADHQRLFRRAEISFGPDANAAMPTDQRVQRIKDGGEDMHLVPIYFQFGRYMLISSSRPGTLAANLQGIWNESVDPPWGSKYTININTEMNYWLAERANLSDLHFPLFDLVDSTRTPGARTAKDYYKARGFVVHHNTDLWGDSSPIDALGGGIWAMGAAWLTLHLWDHYDYTGDTAFLRERAYPRLRENALFLLDYLTPAPAGTPYAGYLVTGPSCSPENKYTRPDGRSFNLCMGPTMDIEITRAILTRLLQSAAILGSSASADSELLSRARTAIAKLPPFKITHDHRLQEWPEDYVDYEPGHRHISHLWALFPDDQITLRGTPTLARACRATLDKRLAAGGGSTGWSRSWIINCMARLEDGEAAHENVLQLFRQSTRHNLFDVCGLKANSPFQIDGNLGGPTGLIEMLLQSHAGQSATDGQHAEAQPPANVTRFLPALPKAWASGSFHGLRARGGLEVDLEWKDARALRATLHCSISRSHTLAAPNGQRIAAIKQAAKDVPFTTNTDQTVSFLAKAGAHYTVTFS</sequence>
<dbReference type="InterPro" id="IPR012341">
    <property type="entry name" value="6hp_glycosidase-like_sf"/>
</dbReference>
<dbReference type="InterPro" id="IPR049053">
    <property type="entry name" value="AFCA-like_C"/>
</dbReference>
<feature type="domain" description="Glycosyl hydrolase family 95 catalytic" evidence="4">
    <location>
        <begin position="317"/>
        <end position="734"/>
    </location>
</feature>
<dbReference type="InterPro" id="IPR008928">
    <property type="entry name" value="6-hairpin_glycosidase_sf"/>
</dbReference>
<dbReference type="Pfam" id="PF21307">
    <property type="entry name" value="Glyco_hydro_95_C"/>
    <property type="match status" value="1"/>
</dbReference>
<dbReference type="Gene3D" id="2.70.98.50">
    <property type="entry name" value="putative glycoside hydrolase family protein from bacillus halodurans"/>
    <property type="match status" value="1"/>
</dbReference>
<reference evidence="5" key="1">
    <citation type="journal article" date="2014" name="Int. J. Syst. Evol. Microbiol.">
        <title>Complete genome sequence of Corynebacterium casei LMG S-19264T (=DSM 44701T), isolated from a smear-ripened cheese.</title>
        <authorList>
            <consortium name="US DOE Joint Genome Institute (JGI-PGF)"/>
            <person name="Walter F."/>
            <person name="Albersmeier A."/>
            <person name="Kalinowski J."/>
            <person name="Ruckert C."/>
        </authorList>
    </citation>
    <scope>NUCLEOTIDE SEQUENCE</scope>
    <source>
        <strain evidence="5">CGMCC 1.12997</strain>
    </source>
</reference>
<dbReference type="Pfam" id="PF14498">
    <property type="entry name" value="Glyco_hyd_65N_2"/>
    <property type="match status" value="1"/>
</dbReference>
<evidence type="ECO:0000259" key="3">
    <source>
        <dbReference type="Pfam" id="PF21307"/>
    </source>
</evidence>
<organism evidence="5 6">
    <name type="scientific">Edaphobacter dinghuensis</name>
    <dbReference type="NCBI Taxonomy" id="1560005"/>
    <lineage>
        <taxon>Bacteria</taxon>
        <taxon>Pseudomonadati</taxon>
        <taxon>Acidobacteriota</taxon>
        <taxon>Terriglobia</taxon>
        <taxon>Terriglobales</taxon>
        <taxon>Acidobacteriaceae</taxon>
        <taxon>Edaphobacter</taxon>
    </lineage>
</organism>
<dbReference type="Gene3D" id="1.50.10.10">
    <property type="match status" value="1"/>
</dbReference>
<dbReference type="PANTHER" id="PTHR31084">
    <property type="entry name" value="ALPHA-L-FUCOSIDASE 2"/>
    <property type="match status" value="1"/>
</dbReference>